<evidence type="ECO:0000256" key="1">
    <source>
        <dbReference type="SAM" id="MobiDB-lite"/>
    </source>
</evidence>
<reference evidence="2" key="1">
    <citation type="submission" date="2015-04" db="UniProtKB">
        <authorList>
            <consortium name="EnsemblPlants"/>
        </authorList>
    </citation>
    <scope>IDENTIFICATION</scope>
</reference>
<keyword evidence="3" id="KW-1185">Reference proteome</keyword>
<dbReference type="Gramene" id="OPUNC03G05150.1">
    <property type="protein sequence ID" value="OPUNC03G05150.1"/>
    <property type="gene ID" value="OPUNC03G05150"/>
</dbReference>
<organism evidence="2">
    <name type="scientific">Oryza punctata</name>
    <name type="common">Red rice</name>
    <dbReference type="NCBI Taxonomy" id="4537"/>
    <lineage>
        <taxon>Eukaryota</taxon>
        <taxon>Viridiplantae</taxon>
        <taxon>Streptophyta</taxon>
        <taxon>Embryophyta</taxon>
        <taxon>Tracheophyta</taxon>
        <taxon>Spermatophyta</taxon>
        <taxon>Magnoliopsida</taxon>
        <taxon>Liliopsida</taxon>
        <taxon>Poales</taxon>
        <taxon>Poaceae</taxon>
        <taxon>BOP clade</taxon>
        <taxon>Oryzoideae</taxon>
        <taxon>Oryzeae</taxon>
        <taxon>Oryzinae</taxon>
        <taxon>Oryza</taxon>
    </lineage>
</organism>
<feature type="compositionally biased region" description="Gly residues" evidence="1">
    <location>
        <begin position="109"/>
        <end position="138"/>
    </location>
</feature>
<dbReference type="HOGENOM" id="CLU_1858508_0_0_1"/>
<evidence type="ECO:0000313" key="2">
    <source>
        <dbReference type="EnsemblPlants" id="OPUNC03G05150.1"/>
    </source>
</evidence>
<protein>
    <submittedName>
        <fullName evidence="2">Uncharacterized protein</fullName>
    </submittedName>
</protein>
<sequence>MSPLPLSSLNCFLYVDMCERRGKGGEDDQANAYTVGEWDGLVSGEEYSSQIRDQAIRQNRPVELVPPGTSAQRESRRFAPRCVRRPQERQQLAAMDPATPPSGAATVGSGDGDGGGLGDGGSGGGEGSGGSGGGGSLA</sequence>
<evidence type="ECO:0000313" key="3">
    <source>
        <dbReference type="Proteomes" id="UP000026962"/>
    </source>
</evidence>
<proteinExistence type="predicted"/>
<accession>A0A0E0K9E3</accession>
<name>A0A0E0K9E3_ORYPU</name>
<feature type="region of interest" description="Disordered" evidence="1">
    <location>
        <begin position="64"/>
        <end position="138"/>
    </location>
</feature>
<dbReference type="Proteomes" id="UP000026962">
    <property type="component" value="Chromosome 3"/>
</dbReference>
<dbReference type="AlphaFoldDB" id="A0A0E0K9E3"/>
<dbReference type="EnsemblPlants" id="OPUNC03G05150.1">
    <property type="protein sequence ID" value="OPUNC03G05150.1"/>
    <property type="gene ID" value="OPUNC03G05150"/>
</dbReference>
<reference evidence="2" key="2">
    <citation type="submission" date="2018-05" db="EMBL/GenBank/DDBJ databases">
        <title>OpunRS2 (Oryza punctata Reference Sequence Version 2).</title>
        <authorList>
            <person name="Zhang J."/>
            <person name="Kudrna D."/>
            <person name="Lee S."/>
            <person name="Talag J."/>
            <person name="Welchert J."/>
            <person name="Wing R.A."/>
        </authorList>
    </citation>
    <scope>NUCLEOTIDE SEQUENCE [LARGE SCALE GENOMIC DNA]</scope>
</reference>